<proteinExistence type="predicted"/>
<evidence type="ECO:0000313" key="3">
    <source>
        <dbReference type="Proteomes" id="UP000824469"/>
    </source>
</evidence>
<evidence type="ECO:0000313" key="2">
    <source>
        <dbReference type="EMBL" id="KAH9294570.1"/>
    </source>
</evidence>
<sequence>KEGPPPRIGAVIIGAACYCTGTDRGITGAASPGTAPGTSTATGTSTAIGTDTGTYIATGTGAGTGATIGTGCTGRAGATAIRSRGTNPSSHGGTGLLYGGESRGP</sequence>
<comment type="caution">
    <text evidence="2">The sequence shown here is derived from an EMBL/GenBank/DDBJ whole genome shotgun (WGS) entry which is preliminary data.</text>
</comment>
<gene>
    <name evidence="2" type="ORF">KI387_038158</name>
</gene>
<reference evidence="2 3" key="1">
    <citation type="journal article" date="2021" name="Nat. Plants">
        <title>The Taxus genome provides insights into paclitaxel biosynthesis.</title>
        <authorList>
            <person name="Xiong X."/>
            <person name="Gou J."/>
            <person name="Liao Q."/>
            <person name="Li Y."/>
            <person name="Zhou Q."/>
            <person name="Bi G."/>
            <person name="Li C."/>
            <person name="Du R."/>
            <person name="Wang X."/>
            <person name="Sun T."/>
            <person name="Guo L."/>
            <person name="Liang H."/>
            <person name="Lu P."/>
            <person name="Wu Y."/>
            <person name="Zhang Z."/>
            <person name="Ro D.K."/>
            <person name="Shang Y."/>
            <person name="Huang S."/>
            <person name="Yan J."/>
        </authorList>
    </citation>
    <scope>NUCLEOTIDE SEQUENCE [LARGE SCALE GENOMIC DNA]</scope>
    <source>
        <strain evidence="2">Ta-2019</strain>
    </source>
</reference>
<protein>
    <submittedName>
        <fullName evidence="2">Uncharacterized protein</fullName>
    </submittedName>
</protein>
<feature type="non-terminal residue" evidence="2">
    <location>
        <position position="105"/>
    </location>
</feature>
<keyword evidence="3" id="KW-1185">Reference proteome</keyword>
<feature type="region of interest" description="Disordered" evidence="1">
    <location>
        <begin position="74"/>
        <end position="105"/>
    </location>
</feature>
<organism evidence="2 3">
    <name type="scientific">Taxus chinensis</name>
    <name type="common">Chinese yew</name>
    <name type="synonym">Taxus wallichiana var. chinensis</name>
    <dbReference type="NCBI Taxonomy" id="29808"/>
    <lineage>
        <taxon>Eukaryota</taxon>
        <taxon>Viridiplantae</taxon>
        <taxon>Streptophyta</taxon>
        <taxon>Embryophyta</taxon>
        <taxon>Tracheophyta</taxon>
        <taxon>Spermatophyta</taxon>
        <taxon>Pinopsida</taxon>
        <taxon>Pinidae</taxon>
        <taxon>Conifers II</taxon>
        <taxon>Cupressales</taxon>
        <taxon>Taxaceae</taxon>
        <taxon>Taxus</taxon>
    </lineage>
</organism>
<evidence type="ECO:0000256" key="1">
    <source>
        <dbReference type="SAM" id="MobiDB-lite"/>
    </source>
</evidence>
<dbReference type="EMBL" id="JAHRHJ020000011">
    <property type="protein sequence ID" value="KAH9294570.1"/>
    <property type="molecule type" value="Genomic_DNA"/>
</dbReference>
<dbReference type="AlphaFoldDB" id="A0AA38C5X8"/>
<feature type="region of interest" description="Disordered" evidence="1">
    <location>
        <begin position="28"/>
        <end position="48"/>
    </location>
</feature>
<dbReference type="Proteomes" id="UP000824469">
    <property type="component" value="Unassembled WGS sequence"/>
</dbReference>
<feature type="non-terminal residue" evidence="2">
    <location>
        <position position="1"/>
    </location>
</feature>
<accession>A0AA38C5X8</accession>
<feature type="compositionally biased region" description="Gly residues" evidence="1">
    <location>
        <begin position="92"/>
        <end position="105"/>
    </location>
</feature>
<name>A0AA38C5X8_TAXCH</name>